<dbReference type="InterPro" id="IPR020846">
    <property type="entry name" value="MFS_dom"/>
</dbReference>
<feature type="transmembrane region" description="Helical" evidence="9">
    <location>
        <begin position="157"/>
        <end position="176"/>
    </location>
</feature>
<keyword evidence="3" id="KW-0813">Transport</keyword>
<dbReference type="InterPro" id="IPR006104">
    <property type="entry name" value="Glyco_hydro_2_N"/>
</dbReference>
<evidence type="ECO:0000256" key="1">
    <source>
        <dbReference type="ARBA" id="ARBA00004651"/>
    </source>
</evidence>
<dbReference type="PROSITE" id="PS50850">
    <property type="entry name" value="MFS"/>
    <property type="match status" value="1"/>
</dbReference>
<dbReference type="InterPro" id="IPR017853">
    <property type="entry name" value="GH"/>
</dbReference>
<evidence type="ECO:0000256" key="8">
    <source>
        <dbReference type="ARBA" id="ARBA00023295"/>
    </source>
</evidence>
<dbReference type="InterPro" id="IPR011701">
    <property type="entry name" value="MFS"/>
</dbReference>
<evidence type="ECO:0000259" key="10">
    <source>
        <dbReference type="PROSITE" id="PS50850"/>
    </source>
</evidence>
<dbReference type="Gene3D" id="2.60.40.10">
    <property type="entry name" value="Immunoglobulins"/>
    <property type="match status" value="1"/>
</dbReference>
<feature type="transmembrane region" description="Helical" evidence="9">
    <location>
        <begin position="114"/>
        <end position="136"/>
    </location>
</feature>
<dbReference type="InterPro" id="IPR013783">
    <property type="entry name" value="Ig-like_fold"/>
</dbReference>
<gene>
    <name evidence="11" type="ORF">H8S23_10365</name>
</gene>
<protein>
    <submittedName>
        <fullName evidence="11">MFS transporter</fullName>
    </submittedName>
</protein>
<keyword evidence="12" id="KW-1185">Reference proteome</keyword>
<evidence type="ECO:0000256" key="6">
    <source>
        <dbReference type="ARBA" id="ARBA00022989"/>
    </source>
</evidence>
<feature type="transmembrane region" description="Helical" evidence="9">
    <location>
        <begin position="239"/>
        <end position="261"/>
    </location>
</feature>
<keyword evidence="6 9" id="KW-1133">Transmembrane helix</keyword>
<feature type="transmembrane region" description="Helical" evidence="9">
    <location>
        <begin position="327"/>
        <end position="345"/>
    </location>
</feature>
<dbReference type="InterPro" id="IPR008979">
    <property type="entry name" value="Galactose-bd-like_sf"/>
</dbReference>
<feature type="transmembrane region" description="Helical" evidence="9">
    <location>
        <begin position="366"/>
        <end position="385"/>
    </location>
</feature>
<evidence type="ECO:0000256" key="7">
    <source>
        <dbReference type="ARBA" id="ARBA00023136"/>
    </source>
</evidence>
<dbReference type="Pfam" id="PF07690">
    <property type="entry name" value="MFS_1"/>
    <property type="match status" value="1"/>
</dbReference>
<dbReference type="PANTHER" id="PTHR42732">
    <property type="entry name" value="BETA-GALACTOSIDASE"/>
    <property type="match status" value="1"/>
</dbReference>
<comment type="caution">
    <text evidence="11">The sequence shown here is derived from an EMBL/GenBank/DDBJ whole genome shotgun (WGS) entry which is preliminary data.</text>
</comment>
<feature type="domain" description="Major facilitator superfamily (MFS) profile" evidence="10">
    <location>
        <begin position="1"/>
        <end position="429"/>
    </location>
</feature>
<comment type="similarity">
    <text evidence="2">Belongs to the glycosyl hydrolase 2 family.</text>
</comment>
<proteinExistence type="inferred from homology"/>
<reference evidence="11" key="1">
    <citation type="submission" date="2020-08" db="EMBL/GenBank/DDBJ databases">
        <title>Genome public.</title>
        <authorList>
            <person name="Liu C."/>
            <person name="Sun Q."/>
        </authorList>
    </citation>
    <scope>NUCLEOTIDE SEQUENCE</scope>
    <source>
        <strain evidence="11">BX8</strain>
    </source>
</reference>
<evidence type="ECO:0000256" key="4">
    <source>
        <dbReference type="ARBA" id="ARBA00022692"/>
    </source>
</evidence>
<name>A0A923I7W0_9FIRM</name>
<dbReference type="Gene3D" id="1.20.1250.20">
    <property type="entry name" value="MFS general substrate transporter like domains"/>
    <property type="match status" value="2"/>
</dbReference>
<dbReference type="GO" id="GO:0005886">
    <property type="term" value="C:plasma membrane"/>
    <property type="evidence" value="ECO:0007669"/>
    <property type="project" value="UniProtKB-SubCell"/>
</dbReference>
<feature type="transmembrane region" description="Helical" evidence="9">
    <location>
        <begin position="273"/>
        <end position="291"/>
    </location>
</feature>
<dbReference type="GO" id="GO:0022857">
    <property type="term" value="F:transmembrane transporter activity"/>
    <property type="evidence" value="ECO:0007669"/>
    <property type="project" value="InterPro"/>
</dbReference>
<dbReference type="Proteomes" id="UP000659630">
    <property type="component" value="Unassembled WGS sequence"/>
</dbReference>
<evidence type="ECO:0000313" key="11">
    <source>
        <dbReference type="EMBL" id="MBC5581913.1"/>
    </source>
</evidence>
<dbReference type="GO" id="GO:0004553">
    <property type="term" value="F:hydrolase activity, hydrolyzing O-glycosyl compounds"/>
    <property type="evidence" value="ECO:0007669"/>
    <property type="project" value="InterPro"/>
</dbReference>
<dbReference type="SUPFAM" id="SSF51445">
    <property type="entry name" value="(Trans)glycosidases"/>
    <property type="match status" value="1"/>
</dbReference>
<evidence type="ECO:0000256" key="2">
    <source>
        <dbReference type="ARBA" id="ARBA00007401"/>
    </source>
</evidence>
<dbReference type="AlphaFoldDB" id="A0A923I7W0"/>
<dbReference type="Gene3D" id="3.20.20.80">
    <property type="entry name" value="Glycosidases"/>
    <property type="match status" value="1"/>
</dbReference>
<evidence type="ECO:0000256" key="3">
    <source>
        <dbReference type="ARBA" id="ARBA00022448"/>
    </source>
</evidence>
<dbReference type="PANTHER" id="PTHR42732:SF2">
    <property type="entry name" value="BETA-MANNOSIDASE"/>
    <property type="match status" value="1"/>
</dbReference>
<evidence type="ECO:0000256" key="5">
    <source>
        <dbReference type="ARBA" id="ARBA00022801"/>
    </source>
</evidence>
<feature type="transmembrane region" description="Helical" evidence="9">
    <location>
        <begin position="188"/>
        <end position="207"/>
    </location>
</feature>
<dbReference type="InterPro" id="IPR036259">
    <property type="entry name" value="MFS_trans_sf"/>
</dbReference>
<keyword evidence="8" id="KW-0326">Glycosidase</keyword>
<keyword evidence="7 9" id="KW-0472">Membrane</keyword>
<evidence type="ECO:0000256" key="9">
    <source>
        <dbReference type="SAM" id="Phobius"/>
    </source>
</evidence>
<feature type="transmembrane region" description="Helical" evidence="9">
    <location>
        <begin position="54"/>
        <end position="72"/>
    </location>
</feature>
<dbReference type="Pfam" id="PF02837">
    <property type="entry name" value="Glyco_hydro_2_N"/>
    <property type="match status" value="1"/>
</dbReference>
<accession>A0A923I7W0</accession>
<feature type="transmembrane region" description="Helical" evidence="9">
    <location>
        <begin position="405"/>
        <end position="424"/>
    </location>
</feature>
<comment type="subcellular location">
    <subcellularLocation>
        <location evidence="1">Cell membrane</location>
        <topology evidence="1">Multi-pass membrane protein</topology>
    </subcellularLocation>
</comment>
<dbReference type="SUPFAM" id="SSF49303">
    <property type="entry name" value="beta-Galactosidase/glucuronidase domain"/>
    <property type="match status" value="1"/>
</dbReference>
<dbReference type="InterPro" id="IPR051913">
    <property type="entry name" value="GH2_Domain-Containing"/>
</dbReference>
<dbReference type="GO" id="GO:0005975">
    <property type="term" value="P:carbohydrate metabolic process"/>
    <property type="evidence" value="ECO:0007669"/>
    <property type="project" value="InterPro"/>
</dbReference>
<sequence>MKEQKKTSALGGRRWAALLIFGLFGQLAWTIENMYFNVFVYNTISTDPGVIADMVAWSAVTATVTTLLMGALSDKMGKRRGFIVGGYIVWGLSVMAFSLISVQNAARLFPAADAARMAALLVVIMDCVMTFFGSTANDAAFNAWVTDVTDESNRGRVETVLAVLPLAAMLVIFGGFDWMTAAGRWSEFFLIFGGLVTLGGFLGLFFVRDAPGLRRAESSYFKNIVYGFRPAVVRQNPQLYLAFLGLAVFGASAQVFMPYLIIYIQRYLGIDNYALVLGAVLIGASAVSVASGRLIDRLGKLRFVLPAAAVEIAGLLAMIFARGAAAVIGAGFVLLSGNMLVTAALNGLARDYTPRDKAGHFQGIRMLFAVLLPMVTGPYLGAAVIRGSGAVYEELGVVKQVPTPAIFLASAVVLVFVVLPVLLLRAGQRRRAPLKELLTPWGEQLDPDAPLPEYPRPQFARGEDSWRSLNGRWRYAIRPDGQPMGQAQGQIVVPFSPESPLSGVRRQLQPGETLWYEREFRVSGLPGSGRLLLHFGAVDQRCTVWVNGAEAGRHQDGYLPFALDITGLVREGENTLTVAVWDDSERGGTAYGKQTLRRGGIWYTAQSGIWQTVWLERVPQDHLETVRVTPLFEEAAVRFEPVFGPGCTPRPVEIAVTQEGRTVAEGAAAPGEPLTLALPDFHRWSPEDPFLYRFTVRAGEDAAAGYFGMRSFGVGKDGSGVPRLLLNGEPYFQNGLLDQGYWSDGLYTAPSDEALIYDIEMAKSMGFNLLRKHIKIEPARWYYHCDRLGMLVWQDMVSGGGPYSPMTIQVLPFLGKKLRDSAYKRFGRGDAAGRAEADRMRRETVTALYNAVCIALWVPFNEGWGQFDAVKAAGEIKRQDPTRLVDHASGWHDQGGPDVSSLHVYFKKVKAGPDPAGRPVVLSEFGGYSYGTPGHTVSPRLFGYRRFDTPAHFLAAYRELIEKEVAPLTGVLSAAVYTQLSDVEDEVNGLLSYDRRCCKADPETLKEINEKLRL</sequence>
<dbReference type="SUPFAM" id="SSF103473">
    <property type="entry name" value="MFS general substrate transporter"/>
    <property type="match status" value="1"/>
</dbReference>
<dbReference type="SUPFAM" id="SSF49785">
    <property type="entry name" value="Galactose-binding domain-like"/>
    <property type="match status" value="1"/>
</dbReference>
<keyword evidence="5" id="KW-0378">Hydrolase</keyword>
<keyword evidence="4 9" id="KW-0812">Transmembrane</keyword>
<dbReference type="Gene3D" id="2.60.120.260">
    <property type="entry name" value="Galactose-binding domain-like"/>
    <property type="match status" value="1"/>
</dbReference>
<organism evidence="11 12">
    <name type="scientific">Anaerofilum hominis</name>
    <dbReference type="NCBI Taxonomy" id="2763016"/>
    <lineage>
        <taxon>Bacteria</taxon>
        <taxon>Bacillati</taxon>
        <taxon>Bacillota</taxon>
        <taxon>Clostridia</taxon>
        <taxon>Eubacteriales</taxon>
        <taxon>Oscillospiraceae</taxon>
        <taxon>Anaerofilum</taxon>
    </lineage>
</organism>
<feature type="transmembrane region" description="Helical" evidence="9">
    <location>
        <begin position="84"/>
        <end position="102"/>
    </location>
</feature>
<feature type="transmembrane region" description="Helical" evidence="9">
    <location>
        <begin position="303"/>
        <end position="321"/>
    </location>
</feature>
<evidence type="ECO:0000313" key="12">
    <source>
        <dbReference type="Proteomes" id="UP000659630"/>
    </source>
</evidence>
<dbReference type="RefSeq" id="WP_186888267.1">
    <property type="nucleotide sequence ID" value="NZ_JACONZ010000003.1"/>
</dbReference>
<dbReference type="EMBL" id="JACONZ010000003">
    <property type="protein sequence ID" value="MBC5581913.1"/>
    <property type="molecule type" value="Genomic_DNA"/>
</dbReference>
<dbReference type="InterPro" id="IPR036156">
    <property type="entry name" value="Beta-gal/glucu_dom_sf"/>
</dbReference>